<proteinExistence type="predicted"/>
<sequence length="389" mass="43503">MKQRPRTIVLTGATGFLGSHLMAAILKRGDRLIVFGRPAGSKSLGERIVTTLAWFGLQHPGSHLELAEVDLLKLRCGLEQKRYQALCAETDLVIHCASDTTFSDRNRGQSLAANVTSLNSLLLFASDCKASAFHYVSTAYSTGISPGLCLERPVSSTEFFNVYEETKAMAERRIADSCRACGIPFTIVRPSIVYGDSRSGRANRFNAIYHHVRSLAAIRDIYLNDIRNNGGMKSAGHGIRLGGEGILHLPIRLTLEQPGSINLIPVDYFVAATLAIIEAANTDNIYHLTNGQPSTTEELAEYCERFLNIRGLEITYGQDTRYEPSPAEELFNRFIEPYRPYLSDLRIFDRQNTDRDSANPVPPHFNYDIFRRCMEYAMSVDWGKKSDHQ</sequence>
<dbReference type="STRING" id="316067.Geob_0964"/>
<dbReference type="GO" id="GO:0035336">
    <property type="term" value="P:long-chain fatty-acyl-CoA metabolic process"/>
    <property type="evidence" value="ECO:0007669"/>
    <property type="project" value="TreeGrafter"/>
</dbReference>
<dbReference type="KEGG" id="geo:Geob_0964"/>
<protein>
    <submittedName>
        <fullName evidence="2">Oxidoreductase, SDR family</fullName>
    </submittedName>
</protein>
<dbReference type="InterPro" id="IPR026055">
    <property type="entry name" value="FAR"/>
</dbReference>
<evidence type="ECO:0000313" key="2">
    <source>
        <dbReference type="EMBL" id="ACM19326.1"/>
    </source>
</evidence>
<dbReference type="HOGENOM" id="CLU_042504_1_0_7"/>
<organism evidence="2 3">
    <name type="scientific">Geotalea daltonii (strain DSM 22248 / JCM 15807 / FRC-32)</name>
    <name type="common">Geobacter daltonii</name>
    <dbReference type="NCBI Taxonomy" id="316067"/>
    <lineage>
        <taxon>Bacteria</taxon>
        <taxon>Pseudomonadati</taxon>
        <taxon>Thermodesulfobacteriota</taxon>
        <taxon>Desulfuromonadia</taxon>
        <taxon>Geobacterales</taxon>
        <taxon>Geobacteraceae</taxon>
        <taxon>Geotalea</taxon>
    </lineage>
</organism>
<dbReference type="InterPro" id="IPR013120">
    <property type="entry name" value="FAR_NAD-bd"/>
</dbReference>
<dbReference type="AlphaFoldDB" id="B9M2E7"/>
<evidence type="ECO:0000259" key="1">
    <source>
        <dbReference type="Pfam" id="PF07993"/>
    </source>
</evidence>
<dbReference type="Pfam" id="PF07993">
    <property type="entry name" value="NAD_binding_4"/>
    <property type="match status" value="1"/>
</dbReference>
<dbReference type="eggNOG" id="COG3320">
    <property type="taxonomic scope" value="Bacteria"/>
</dbReference>
<gene>
    <name evidence="2" type="ordered locus">Geob_0964</name>
</gene>
<dbReference type="PANTHER" id="PTHR11011">
    <property type="entry name" value="MALE STERILITY PROTEIN 2-RELATED"/>
    <property type="match status" value="1"/>
</dbReference>
<keyword evidence="3" id="KW-1185">Reference proteome</keyword>
<accession>B9M2E7</accession>
<dbReference type="EMBL" id="CP001390">
    <property type="protein sequence ID" value="ACM19326.1"/>
    <property type="molecule type" value="Genomic_DNA"/>
</dbReference>
<dbReference type="OrthoDB" id="9810734at2"/>
<dbReference type="RefSeq" id="WP_012646055.1">
    <property type="nucleotide sequence ID" value="NC_011979.1"/>
</dbReference>
<dbReference type="Gene3D" id="3.40.50.720">
    <property type="entry name" value="NAD(P)-binding Rossmann-like Domain"/>
    <property type="match status" value="1"/>
</dbReference>
<evidence type="ECO:0000313" key="3">
    <source>
        <dbReference type="Proteomes" id="UP000007721"/>
    </source>
</evidence>
<name>B9M2E7_GEODF</name>
<dbReference type="GO" id="GO:0080019">
    <property type="term" value="F:alcohol-forming very long-chain fatty acyl-CoA reductase activity"/>
    <property type="evidence" value="ECO:0007669"/>
    <property type="project" value="InterPro"/>
</dbReference>
<dbReference type="PANTHER" id="PTHR11011:SF45">
    <property type="entry name" value="FATTY ACYL-COA REDUCTASE CG8306-RELATED"/>
    <property type="match status" value="1"/>
</dbReference>
<dbReference type="SUPFAM" id="SSF51735">
    <property type="entry name" value="NAD(P)-binding Rossmann-fold domains"/>
    <property type="match status" value="1"/>
</dbReference>
<reference evidence="2 3" key="1">
    <citation type="submission" date="2009-01" db="EMBL/GenBank/DDBJ databases">
        <title>Complete sequence of Geobacter sp. FRC-32.</title>
        <authorList>
            <consortium name="US DOE Joint Genome Institute"/>
            <person name="Lucas S."/>
            <person name="Copeland A."/>
            <person name="Lapidus A."/>
            <person name="Glavina del Rio T."/>
            <person name="Dalin E."/>
            <person name="Tice H."/>
            <person name="Bruce D."/>
            <person name="Goodwin L."/>
            <person name="Pitluck S."/>
            <person name="Saunders E."/>
            <person name="Brettin T."/>
            <person name="Detter J.C."/>
            <person name="Han C."/>
            <person name="Larimer F."/>
            <person name="Land M."/>
            <person name="Hauser L."/>
            <person name="Kyrpides N."/>
            <person name="Ovchinnikova G."/>
            <person name="Kostka J."/>
            <person name="Richardson P."/>
        </authorList>
    </citation>
    <scope>NUCLEOTIDE SEQUENCE [LARGE SCALE GENOMIC DNA]</scope>
    <source>
        <strain evidence="3">DSM 22248 / JCM 15807 / FRC-32</strain>
    </source>
</reference>
<feature type="domain" description="Thioester reductase (TE)" evidence="1">
    <location>
        <begin position="10"/>
        <end position="271"/>
    </location>
</feature>
<dbReference type="InterPro" id="IPR036291">
    <property type="entry name" value="NAD(P)-bd_dom_sf"/>
</dbReference>
<dbReference type="Proteomes" id="UP000007721">
    <property type="component" value="Chromosome"/>
</dbReference>